<dbReference type="GO" id="GO:0016020">
    <property type="term" value="C:membrane"/>
    <property type="evidence" value="ECO:0007669"/>
    <property type="project" value="InterPro"/>
</dbReference>
<dbReference type="PANTHER" id="PTHR10989">
    <property type="entry name" value="ANDROGEN-INDUCED PROTEIN 1-RELATED"/>
    <property type="match status" value="1"/>
</dbReference>
<dbReference type="Proteomes" id="UP000267821">
    <property type="component" value="Unassembled WGS sequence"/>
</dbReference>
<keyword evidence="3 5" id="KW-1133">Transmembrane helix</keyword>
<keyword evidence="2 5" id="KW-0812">Transmembrane</keyword>
<evidence type="ECO:0000313" key="7">
    <source>
        <dbReference type="Proteomes" id="UP000267821"/>
    </source>
</evidence>
<gene>
    <name evidence="6" type="ORF">L211DRAFT_536705</name>
</gene>
<feature type="transmembrane region" description="Helical" evidence="5">
    <location>
        <begin position="89"/>
        <end position="108"/>
    </location>
</feature>
<reference evidence="6 7" key="1">
    <citation type="journal article" date="2018" name="Nat. Ecol. Evol.">
        <title>Pezizomycetes genomes reveal the molecular basis of ectomycorrhizal truffle lifestyle.</title>
        <authorList>
            <person name="Murat C."/>
            <person name="Payen T."/>
            <person name="Noel B."/>
            <person name="Kuo A."/>
            <person name="Morin E."/>
            <person name="Chen J."/>
            <person name="Kohler A."/>
            <person name="Krizsan K."/>
            <person name="Balestrini R."/>
            <person name="Da Silva C."/>
            <person name="Montanini B."/>
            <person name="Hainaut M."/>
            <person name="Levati E."/>
            <person name="Barry K.W."/>
            <person name="Belfiori B."/>
            <person name="Cichocki N."/>
            <person name="Clum A."/>
            <person name="Dockter R.B."/>
            <person name="Fauchery L."/>
            <person name="Guy J."/>
            <person name="Iotti M."/>
            <person name="Le Tacon F."/>
            <person name="Lindquist E.A."/>
            <person name="Lipzen A."/>
            <person name="Malagnac F."/>
            <person name="Mello A."/>
            <person name="Molinier V."/>
            <person name="Miyauchi S."/>
            <person name="Poulain J."/>
            <person name="Riccioni C."/>
            <person name="Rubini A."/>
            <person name="Sitrit Y."/>
            <person name="Splivallo R."/>
            <person name="Traeger S."/>
            <person name="Wang M."/>
            <person name="Zifcakova L."/>
            <person name="Wipf D."/>
            <person name="Zambonelli A."/>
            <person name="Paolocci F."/>
            <person name="Nowrousian M."/>
            <person name="Ottonello S."/>
            <person name="Baldrian P."/>
            <person name="Spatafora J.W."/>
            <person name="Henrissat B."/>
            <person name="Nagy L.G."/>
            <person name="Aury J.M."/>
            <person name="Wincker P."/>
            <person name="Grigoriev I.V."/>
            <person name="Bonfante P."/>
            <person name="Martin F.M."/>
        </authorList>
    </citation>
    <scope>NUCLEOTIDE SEQUENCE [LARGE SCALE GENOMIC DNA]</scope>
    <source>
        <strain evidence="6 7">ATCC MYA-4762</strain>
    </source>
</reference>
<dbReference type="STRING" id="1051890.A0A3N4MDM0"/>
<evidence type="ECO:0000313" key="6">
    <source>
        <dbReference type="EMBL" id="RPB27365.1"/>
    </source>
</evidence>
<dbReference type="GO" id="GO:0012505">
    <property type="term" value="C:endomembrane system"/>
    <property type="evidence" value="ECO:0007669"/>
    <property type="project" value="UniProtKB-SubCell"/>
</dbReference>
<dbReference type="OrthoDB" id="1898221at2759"/>
<feature type="transmembrane region" description="Helical" evidence="5">
    <location>
        <begin position="58"/>
        <end position="77"/>
    </location>
</feature>
<feature type="transmembrane region" description="Helical" evidence="5">
    <location>
        <begin position="21"/>
        <end position="38"/>
    </location>
</feature>
<evidence type="ECO:0000256" key="3">
    <source>
        <dbReference type="ARBA" id="ARBA00022989"/>
    </source>
</evidence>
<accession>A0A3N4MDM0</accession>
<dbReference type="Pfam" id="PF04750">
    <property type="entry name" value="Far-17a_AIG1"/>
    <property type="match status" value="1"/>
</dbReference>
<keyword evidence="4 5" id="KW-0472">Membrane</keyword>
<evidence type="ECO:0000256" key="4">
    <source>
        <dbReference type="ARBA" id="ARBA00023136"/>
    </source>
</evidence>
<evidence type="ECO:0000256" key="2">
    <source>
        <dbReference type="ARBA" id="ARBA00022692"/>
    </source>
</evidence>
<protein>
    <recommendedName>
        <fullName evidence="8">Integral membrane protein</fullName>
    </recommendedName>
</protein>
<dbReference type="InterPro" id="IPR006838">
    <property type="entry name" value="ADTRP_AIG1"/>
</dbReference>
<evidence type="ECO:0000256" key="1">
    <source>
        <dbReference type="ARBA" id="ARBA00004127"/>
    </source>
</evidence>
<keyword evidence="7" id="KW-1185">Reference proteome</keyword>
<dbReference type="PANTHER" id="PTHR10989:SF16">
    <property type="entry name" value="AT02829P-RELATED"/>
    <property type="match status" value="1"/>
</dbReference>
<evidence type="ECO:0008006" key="8">
    <source>
        <dbReference type="Google" id="ProtNLM"/>
    </source>
</evidence>
<name>A0A3N4MDM0_9PEZI</name>
<proteinExistence type="predicted"/>
<dbReference type="AlphaFoldDB" id="A0A3N4MDM0"/>
<feature type="transmembrane region" description="Helical" evidence="5">
    <location>
        <begin position="152"/>
        <end position="170"/>
    </location>
</feature>
<evidence type="ECO:0000256" key="5">
    <source>
        <dbReference type="SAM" id="Phobius"/>
    </source>
</evidence>
<dbReference type="InParanoid" id="A0A3N4MDM0"/>
<dbReference type="EMBL" id="ML121531">
    <property type="protein sequence ID" value="RPB27365.1"/>
    <property type="molecule type" value="Genomic_DNA"/>
</dbReference>
<organism evidence="6 7">
    <name type="scientific">Terfezia boudieri ATCC MYA-4762</name>
    <dbReference type="NCBI Taxonomy" id="1051890"/>
    <lineage>
        <taxon>Eukaryota</taxon>
        <taxon>Fungi</taxon>
        <taxon>Dikarya</taxon>
        <taxon>Ascomycota</taxon>
        <taxon>Pezizomycotina</taxon>
        <taxon>Pezizomycetes</taxon>
        <taxon>Pezizales</taxon>
        <taxon>Pezizaceae</taxon>
        <taxon>Terfezia</taxon>
    </lineage>
</organism>
<sequence>MNSVNKHPIQRYHSPSRSFSAAFHALGLASFTYSFYFIHLNPNELSGGFGWDFKFLTIIGLALSTVSFIFGFLADLAASSLLFRWKNGFALVATPLEVVIAILYWGIGLISPHAVSPPHLTRPIFEDLGHHLFPALLLMVDLLLLSPPWTLTIVEAAGLGSFIAGGYWLWTEECYRRNGWYPYPLFEMLNTQQRALVFTASAVTFTISSLCLKRLYDLFNGKVKAELKKMI</sequence>
<comment type="subcellular location">
    <subcellularLocation>
        <location evidence="1">Endomembrane system</location>
        <topology evidence="1">Multi-pass membrane protein</topology>
    </subcellularLocation>
</comment>